<dbReference type="KEGG" id="cdu:CD36_08220"/>
<dbReference type="Proteomes" id="UP000002605">
    <property type="component" value="Chromosome 1"/>
</dbReference>
<dbReference type="Pfam" id="PF09428">
    <property type="entry name" value="DUF2011"/>
    <property type="match status" value="1"/>
</dbReference>
<name>B9W8P8_CANDC</name>
<gene>
    <name evidence="2" type="ordered locus">Cd36_08220</name>
    <name evidence="3" type="ORF">CD36_08220</name>
</gene>
<evidence type="ECO:0000313" key="3">
    <source>
        <dbReference type="EMBL" id="CAX45121.1"/>
    </source>
</evidence>
<evidence type="ECO:0000313" key="4">
    <source>
        <dbReference type="Proteomes" id="UP000002605"/>
    </source>
</evidence>
<dbReference type="eggNOG" id="ENOG502S1HU">
    <property type="taxonomic scope" value="Eukaryota"/>
</dbReference>
<feature type="compositionally biased region" description="Basic residues" evidence="1">
    <location>
        <begin position="232"/>
        <end position="241"/>
    </location>
</feature>
<protein>
    <submittedName>
        <fullName evidence="3">Uncharacterized protein</fullName>
    </submittedName>
</protein>
<feature type="region of interest" description="Disordered" evidence="1">
    <location>
        <begin position="1"/>
        <end position="21"/>
    </location>
</feature>
<keyword evidence="4" id="KW-1185">Reference proteome</keyword>
<dbReference type="AlphaFoldDB" id="B9W8P8"/>
<evidence type="ECO:0000313" key="2">
    <source>
        <dbReference type="CGD" id="CAL0000166063"/>
    </source>
</evidence>
<feature type="region of interest" description="Disordered" evidence="1">
    <location>
        <begin position="201"/>
        <end position="241"/>
    </location>
</feature>
<dbReference type="VEuPathDB" id="FungiDB:CD36_08220"/>
<evidence type="ECO:0000256" key="1">
    <source>
        <dbReference type="SAM" id="MobiDB-lite"/>
    </source>
</evidence>
<dbReference type="RefSeq" id="XP_002417468.1">
    <property type="nucleotide sequence ID" value="XM_002417423.1"/>
</dbReference>
<sequence>MSERMSLLYNSESDYDSDTSDYVAPKLEFELKEVEENDSELNNEDNKEKVQESNGSDNEFEFPLFATNETVVEDRGRSKEPKPSIIKVSLREQSEERINNERPDSFYFAKYTDKEREQFQQCAVTSHDIYKQIYTLDLQPWKCLNLKEHNAQIENEIAKRRAKCSKNRPGKKKRQLKIVCRQRRLEKAKMKKLEEEKLKKLMKKQKFQQRFNGKPNQRQRKGRKPLDGNKKQPSKPKYRTE</sequence>
<dbReference type="GeneID" id="8045013"/>
<reference evidence="3 4" key="1">
    <citation type="journal article" date="2009" name="Genome Res.">
        <title>Comparative genomics of the fungal pathogens Candida dubliniensis and Candida albicans.</title>
        <authorList>
            <person name="Jackson A.P."/>
            <person name="Gamble J.A."/>
            <person name="Yeomans T."/>
            <person name="Moran G.P."/>
            <person name="Saunders D."/>
            <person name="Harris D."/>
            <person name="Aslett M."/>
            <person name="Barrell J.F."/>
            <person name="Butler G."/>
            <person name="Citiulo F."/>
            <person name="Coleman D.C."/>
            <person name="de Groot P.W.J."/>
            <person name="Goodwin T.J."/>
            <person name="Quail M.A."/>
            <person name="McQuillan J."/>
            <person name="Munro C.A."/>
            <person name="Pain A."/>
            <person name="Poulter R.T."/>
            <person name="Rajandream M.A."/>
            <person name="Renauld H."/>
            <person name="Spiering M.J."/>
            <person name="Tivey A."/>
            <person name="Gow N.A.R."/>
            <person name="Barrell B."/>
            <person name="Sullivan D.J."/>
            <person name="Berriman M."/>
        </authorList>
    </citation>
    <scope>NUCLEOTIDE SEQUENCE [LARGE SCALE GENOMIC DNA]</scope>
    <source>
        <strain evidence="4">CD36 / ATCC MYA-646 / CBS 7987 / NCPF 3949 / NRRL Y-17841</strain>
    </source>
</reference>
<feature type="region of interest" description="Disordered" evidence="1">
    <location>
        <begin position="34"/>
        <end position="64"/>
    </location>
</feature>
<dbReference type="OrthoDB" id="3994490at2759"/>
<organism evidence="3 4">
    <name type="scientific">Candida dubliniensis (strain CD36 / ATCC MYA-646 / CBS 7987 / NCPF 3949 / NRRL Y-17841)</name>
    <name type="common">Yeast</name>
    <dbReference type="NCBI Taxonomy" id="573826"/>
    <lineage>
        <taxon>Eukaryota</taxon>
        <taxon>Fungi</taxon>
        <taxon>Dikarya</taxon>
        <taxon>Ascomycota</taxon>
        <taxon>Saccharomycotina</taxon>
        <taxon>Pichiomycetes</taxon>
        <taxon>Debaryomycetaceae</taxon>
        <taxon>Candida/Lodderomyces clade</taxon>
        <taxon>Candida</taxon>
    </lineage>
</organism>
<proteinExistence type="predicted"/>
<dbReference type="InterPro" id="IPR018555">
    <property type="entry name" value="C630.06c-like"/>
</dbReference>
<dbReference type="CGD" id="CAL0000166063">
    <property type="gene designation" value="Cd36_08220"/>
</dbReference>
<dbReference type="HOGENOM" id="CLU_077719_0_0_1"/>
<dbReference type="EMBL" id="FM992688">
    <property type="protein sequence ID" value="CAX45121.1"/>
    <property type="molecule type" value="Genomic_DNA"/>
</dbReference>
<accession>B9W8P8</accession>